<protein>
    <submittedName>
        <fullName evidence="2">Uncharacterized protein</fullName>
    </submittedName>
</protein>
<gene>
    <name evidence="2" type="ORF">HCBG_08455</name>
</gene>
<accession>C0NZ75</accession>
<feature type="region of interest" description="Disordered" evidence="1">
    <location>
        <begin position="1"/>
        <end position="32"/>
    </location>
</feature>
<dbReference type="InParanoid" id="C0NZ75"/>
<dbReference type="HOGENOM" id="CLU_2235788_0_0_1"/>
<reference evidence="2" key="1">
    <citation type="submission" date="2009-02" db="EMBL/GenBank/DDBJ databases">
        <title>The Genome Sequence of Ajellomyces capsulatus strain G186AR.</title>
        <authorList>
            <consortium name="The Broad Institute Genome Sequencing Platform"/>
            <person name="Champion M."/>
            <person name="Cuomo C."/>
            <person name="Ma L.-J."/>
            <person name="Henn M.R."/>
            <person name="Sil A."/>
            <person name="Goldman B."/>
            <person name="Young S.K."/>
            <person name="Kodira C.D."/>
            <person name="Zeng Q."/>
            <person name="Koehrsen M."/>
            <person name="Alvarado L."/>
            <person name="Berlin A."/>
            <person name="Borenstein D."/>
            <person name="Chen Z."/>
            <person name="Engels R."/>
            <person name="Freedman E."/>
            <person name="Gellesch M."/>
            <person name="Goldberg J."/>
            <person name="Griggs A."/>
            <person name="Gujja S."/>
            <person name="Heiman D."/>
            <person name="Hepburn T."/>
            <person name="Howarth C."/>
            <person name="Jen D."/>
            <person name="Larson L."/>
            <person name="Lewis B."/>
            <person name="Mehta T."/>
            <person name="Park D."/>
            <person name="Pearson M."/>
            <person name="Roberts A."/>
            <person name="Saif S."/>
            <person name="Shea T."/>
            <person name="Shenoy N."/>
            <person name="Sisk P."/>
            <person name="Stolte C."/>
            <person name="Sykes S."/>
            <person name="Walk T."/>
            <person name="White J."/>
            <person name="Yandava C."/>
            <person name="Klein B."/>
            <person name="McEwen J.G."/>
            <person name="Puccia R."/>
            <person name="Goldman G.H."/>
            <person name="Felipe M.S."/>
            <person name="Nino-Vega G."/>
            <person name="San-Blas G."/>
            <person name="Taylor J."/>
            <person name="Mendoza L."/>
            <person name="Galagan J."/>
            <person name="Nusbaum C."/>
            <person name="Birren B."/>
        </authorList>
    </citation>
    <scope>NUCLEOTIDE SEQUENCE</scope>
    <source>
        <strain evidence="2">G186AR</strain>
    </source>
</reference>
<organism evidence="2 3">
    <name type="scientific">Ajellomyces capsulatus (strain G186AR / H82 / ATCC MYA-2454 / RMSCC 2432)</name>
    <name type="common">Darling's disease fungus</name>
    <name type="synonym">Histoplasma capsulatum</name>
    <dbReference type="NCBI Taxonomy" id="447093"/>
    <lineage>
        <taxon>Eukaryota</taxon>
        <taxon>Fungi</taxon>
        <taxon>Dikarya</taxon>
        <taxon>Ascomycota</taxon>
        <taxon>Pezizomycotina</taxon>
        <taxon>Eurotiomycetes</taxon>
        <taxon>Eurotiomycetidae</taxon>
        <taxon>Onygenales</taxon>
        <taxon>Ajellomycetaceae</taxon>
        <taxon>Histoplasma</taxon>
    </lineage>
</organism>
<name>C0NZ75_AJECG</name>
<dbReference type="EMBL" id="GG663377">
    <property type="protein sequence ID" value="EEH03514.1"/>
    <property type="molecule type" value="Genomic_DNA"/>
</dbReference>
<proteinExistence type="predicted"/>
<evidence type="ECO:0000313" key="3">
    <source>
        <dbReference type="Proteomes" id="UP000001631"/>
    </source>
</evidence>
<feature type="compositionally biased region" description="Basic and acidic residues" evidence="1">
    <location>
        <begin position="1"/>
        <end position="24"/>
    </location>
</feature>
<keyword evidence="3" id="KW-1185">Reference proteome</keyword>
<dbReference type="RefSeq" id="XP_045283995.1">
    <property type="nucleotide sequence ID" value="XM_045435504.1"/>
</dbReference>
<evidence type="ECO:0000256" key="1">
    <source>
        <dbReference type="SAM" id="MobiDB-lite"/>
    </source>
</evidence>
<sequence>MKRGTKQADIENKETKQGGEKKAEPPGQSTTPVLYKSSAWRALALVAGAGPWAGLLMSSPTKMQSVGCGLVTGDCVATVNCVDGVNSVETWNPNKPEVLGRGPKF</sequence>
<dbReference type="GeneID" id="69041471"/>
<evidence type="ECO:0000313" key="2">
    <source>
        <dbReference type="EMBL" id="EEH03514.1"/>
    </source>
</evidence>
<dbReference type="AlphaFoldDB" id="C0NZ75"/>
<dbReference type="Proteomes" id="UP000001631">
    <property type="component" value="Unassembled WGS sequence"/>
</dbReference>